<feature type="signal peptide" evidence="2">
    <location>
        <begin position="1"/>
        <end position="17"/>
    </location>
</feature>
<accession>A0AAV4VVW1</accession>
<keyword evidence="1" id="KW-0812">Transmembrane</keyword>
<keyword evidence="1" id="KW-0472">Membrane</keyword>
<evidence type="ECO:0000256" key="2">
    <source>
        <dbReference type="SAM" id="SignalP"/>
    </source>
</evidence>
<name>A0AAV4VVW1_9ARAC</name>
<dbReference type="EMBL" id="BPLQ01013634">
    <property type="protein sequence ID" value="GIY73729.1"/>
    <property type="molecule type" value="Genomic_DNA"/>
</dbReference>
<comment type="caution">
    <text evidence="3">The sequence shown here is derived from an EMBL/GenBank/DDBJ whole genome shotgun (WGS) entry which is preliminary data.</text>
</comment>
<protein>
    <submittedName>
        <fullName evidence="3">Uncharacterized protein</fullName>
    </submittedName>
</protein>
<dbReference type="Proteomes" id="UP001054837">
    <property type="component" value="Unassembled WGS sequence"/>
</dbReference>
<reference evidence="3 4" key="1">
    <citation type="submission" date="2021-06" db="EMBL/GenBank/DDBJ databases">
        <title>Caerostris darwini draft genome.</title>
        <authorList>
            <person name="Kono N."/>
            <person name="Arakawa K."/>
        </authorList>
    </citation>
    <scope>NUCLEOTIDE SEQUENCE [LARGE SCALE GENOMIC DNA]</scope>
</reference>
<organism evidence="3 4">
    <name type="scientific">Caerostris darwini</name>
    <dbReference type="NCBI Taxonomy" id="1538125"/>
    <lineage>
        <taxon>Eukaryota</taxon>
        <taxon>Metazoa</taxon>
        <taxon>Ecdysozoa</taxon>
        <taxon>Arthropoda</taxon>
        <taxon>Chelicerata</taxon>
        <taxon>Arachnida</taxon>
        <taxon>Araneae</taxon>
        <taxon>Araneomorphae</taxon>
        <taxon>Entelegynae</taxon>
        <taxon>Araneoidea</taxon>
        <taxon>Araneidae</taxon>
        <taxon>Caerostris</taxon>
    </lineage>
</organism>
<proteinExistence type="predicted"/>
<keyword evidence="4" id="KW-1185">Reference proteome</keyword>
<keyword evidence="1" id="KW-1133">Transmembrane helix</keyword>
<sequence length="137" mass="15404">MSPHMIVPLSFLSLASTNPLSFSNAARIQDQQIMKAKEQISNNMANTIFHFFVPKRTGGCLRERSLPIGAPEHDIISSKEIRFRRSEDGKISSALDIIRFHSDLTSCLVFPLLAAFFLFPFLATFLFSPKILPYVGE</sequence>
<evidence type="ECO:0000313" key="4">
    <source>
        <dbReference type="Proteomes" id="UP001054837"/>
    </source>
</evidence>
<feature type="transmembrane region" description="Helical" evidence="1">
    <location>
        <begin position="108"/>
        <end position="127"/>
    </location>
</feature>
<evidence type="ECO:0000256" key="1">
    <source>
        <dbReference type="SAM" id="Phobius"/>
    </source>
</evidence>
<feature type="chain" id="PRO_5043943752" evidence="2">
    <location>
        <begin position="18"/>
        <end position="137"/>
    </location>
</feature>
<dbReference type="AlphaFoldDB" id="A0AAV4VVW1"/>
<gene>
    <name evidence="3" type="ORF">CDAR_464291</name>
</gene>
<evidence type="ECO:0000313" key="3">
    <source>
        <dbReference type="EMBL" id="GIY73729.1"/>
    </source>
</evidence>
<keyword evidence="2" id="KW-0732">Signal</keyword>